<keyword evidence="1" id="KW-0614">Plasmid</keyword>
<dbReference type="EMBL" id="MN956836">
    <property type="protein sequence ID" value="QTX14571.1"/>
    <property type="molecule type" value="Genomic_DNA"/>
</dbReference>
<protein>
    <submittedName>
        <fullName evidence="1">Uncharacterized protein</fullName>
    </submittedName>
</protein>
<organism evidence="1">
    <name type="scientific">Klebsiella pneumoniae</name>
    <dbReference type="NCBI Taxonomy" id="573"/>
    <lineage>
        <taxon>Bacteria</taxon>
        <taxon>Pseudomonadati</taxon>
        <taxon>Pseudomonadota</taxon>
        <taxon>Gammaproteobacteria</taxon>
        <taxon>Enterobacterales</taxon>
        <taxon>Enterobacteriaceae</taxon>
        <taxon>Klebsiella/Raoultella group</taxon>
        <taxon>Klebsiella</taxon>
        <taxon>Klebsiella pneumoniae complex</taxon>
    </lineage>
</organism>
<name>A0A8B0SU81_KLEPN</name>
<sequence length="41" mass="4804">MSYFFVITTYIHMYNNSDIVARICRISGMEGGTLLFHMIQE</sequence>
<dbReference type="AlphaFoldDB" id="A0A8B0SU81"/>
<proteinExistence type="predicted"/>
<evidence type="ECO:0000313" key="1">
    <source>
        <dbReference type="EMBL" id="QTX14571.1"/>
    </source>
</evidence>
<accession>A0A8B0SU81</accession>
<reference evidence="1" key="1">
    <citation type="submission" date="2020-01" db="EMBL/GenBank/DDBJ databases">
        <authorList>
            <person name="Qin S."/>
        </authorList>
    </citation>
    <scope>NUCLEOTIDE SEQUENCE</scope>
    <source>
        <strain evidence="1">CVir17-16-YZ6g</strain>
        <plasmid evidence="1">p17-15-vir-like</plasmid>
    </source>
</reference>
<geneLocation type="plasmid" evidence="1">
    <name>p17-15-vir-like</name>
</geneLocation>